<proteinExistence type="predicted"/>
<dbReference type="Proteomes" id="UP000473091">
    <property type="component" value="Unassembled WGS sequence"/>
</dbReference>
<evidence type="ECO:0000313" key="2">
    <source>
        <dbReference type="Proteomes" id="UP000473091"/>
    </source>
</evidence>
<dbReference type="RefSeq" id="WP_143096639.1">
    <property type="nucleotide sequence ID" value="NZ_VTVE01000001.1"/>
</dbReference>
<organism evidence="1 2">
    <name type="scientific">Pseudobutyrivibrio xylanivorans</name>
    <dbReference type="NCBI Taxonomy" id="185007"/>
    <lineage>
        <taxon>Bacteria</taxon>
        <taxon>Bacillati</taxon>
        <taxon>Bacillota</taxon>
        <taxon>Clostridia</taxon>
        <taxon>Lachnospirales</taxon>
        <taxon>Lachnospiraceae</taxon>
        <taxon>Pseudobutyrivibrio</taxon>
    </lineage>
</organism>
<evidence type="ECO:0000313" key="1">
    <source>
        <dbReference type="EMBL" id="NEX01472.1"/>
    </source>
</evidence>
<protein>
    <submittedName>
        <fullName evidence="1">Iron-containing alcohol dehydrogenase</fullName>
    </submittedName>
</protein>
<dbReference type="AlphaFoldDB" id="A0A6M0LFV5"/>
<reference evidence="1 2" key="2">
    <citation type="submission" date="2020-03" db="EMBL/GenBank/DDBJ databases">
        <title>Investigating the evolutionary divergence of the Butyrivibrio group.</title>
        <authorList>
            <person name="Skvortsov T."/>
            <person name="Santos F.G."/>
            <person name="Ting K.S."/>
            <person name="Creevey C.J."/>
        </authorList>
    </citation>
    <scope>NUCLEOTIDE SEQUENCE [LARGE SCALE GENOMIC DNA]</scope>
    <source>
        <strain evidence="1 2">MZ8</strain>
    </source>
</reference>
<name>A0A6M0LFV5_PSEXY</name>
<reference evidence="1 2" key="1">
    <citation type="submission" date="2019-09" db="EMBL/GenBank/DDBJ databases">
        <authorList>
            <person name="Pidcock S.E."/>
            <person name="Huws S.A."/>
        </authorList>
    </citation>
    <scope>NUCLEOTIDE SEQUENCE [LARGE SCALE GENOMIC DNA]</scope>
    <source>
        <strain evidence="1 2">MZ8</strain>
    </source>
</reference>
<comment type="caution">
    <text evidence="1">The sequence shown here is derived from an EMBL/GenBank/DDBJ whole genome shotgun (WGS) entry which is preliminary data.</text>
</comment>
<gene>
    <name evidence="1" type="ORF">F0Q01_06205</name>
</gene>
<sequence length="57" mass="6729">MPCINFCYERYLTNTKEEEDIPKLVNIFCRGDGRDGTIEGFIKLNEEDCTKIYKMMV</sequence>
<accession>A0A6M0LFV5</accession>
<dbReference type="EMBL" id="VTVE01000001">
    <property type="protein sequence ID" value="NEX01472.1"/>
    <property type="molecule type" value="Genomic_DNA"/>
</dbReference>